<proteinExistence type="predicted"/>
<comment type="caution">
    <text evidence="1">The sequence shown here is derived from an EMBL/GenBank/DDBJ whole genome shotgun (WGS) entry which is preliminary data.</text>
</comment>
<dbReference type="Proteomes" id="UP001202402">
    <property type="component" value="Unassembled WGS sequence"/>
</dbReference>
<dbReference type="EMBL" id="JAKVPQ010000002">
    <property type="protein sequence ID" value="MCH4284465.1"/>
    <property type="molecule type" value="Genomic_DNA"/>
</dbReference>
<protein>
    <submittedName>
        <fullName evidence="1">Spore coat protein</fullName>
    </submittedName>
</protein>
<reference evidence="1 2" key="1">
    <citation type="submission" date="2022-02" db="EMBL/GenBank/DDBJ databases">
        <title>Genome of Erysipelotrichaceae sp. nov. NSJ-176 isolated from human feces.</title>
        <authorList>
            <person name="Abdugheni R."/>
        </authorList>
    </citation>
    <scope>NUCLEOTIDE SEQUENCE [LARGE SCALE GENOMIC DNA]</scope>
    <source>
        <strain evidence="1 2">NSJ-176</strain>
    </source>
</reference>
<accession>A0ABS9R479</accession>
<sequence>MSKSKNEYSEKDIATNLLVTLKHMKYEYNTFTQEASNEELFKEIDTLYDCISKQQRNVFDMMCAQGWYKMTADSEKNISKAYTKFSNSESELS</sequence>
<keyword evidence="2" id="KW-1185">Reference proteome</keyword>
<keyword evidence="1" id="KW-0167">Capsid protein</keyword>
<gene>
    <name evidence="1" type="ORF">LQE99_04855</name>
</gene>
<name>A0ABS9R479_9FIRM</name>
<keyword evidence="1" id="KW-0946">Virion</keyword>
<dbReference type="RefSeq" id="WP_117455739.1">
    <property type="nucleotide sequence ID" value="NZ_JAKVPQ010000002.1"/>
</dbReference>
<dbReference type="Pfam" id="PF07875">
    <property type="entry name" value="Coat_F"/>
    <property type="match status" value="1"/>
</dbReference>
<organism evidence="1 2">
    <name type="scientific">Amedibacillus hominis</name>
    <dbReference type="NCBI Taxonomy" id="2897776"/>
    <lineage>
        <taxon>Bacteria</taxon>
        <taxon>Bacillati</taxon>
        <taxon>Bacillota</taxon>
        <taxon>Erysipelotrichia</taxon>
        <taxon>Erysipelotrichales</taxon>
        <taxon>Erysipelotrichaceae</taxon>
        <taxon>Amedibacillus</taxon>
    </lineage>
</organism>
<dbReference type="InterPro" id="IPR012851">
    <property type="entry name" value="Spore_coat_CotF-like"/>
</dbReference>
<evidence type="ECO:0000313" key="2">
    <source>
        <dbReference type="Proteomes" id="UP001202402"/>
    </source>
</evidence>
<evidence type="ECO:0000313" key="1">
    <source>
        <dbReference type="EMBL" id="MCH4284465.1"/>
    </source>
</evidence>